<dbReference type="Proteomes" id="UP000094802">
    <property type="component" value="Unassembled WGS sequence"/>
</dbReference>
<dbReference type="EMBL" id="AJZD02000108">
    <property type="protein sequence ID" value="OEF93782.1"/>
    <property type="molecule type" value="Genomic_DNA"/>
</dbReference>
<dbReference type="SUPFAM" id="SSF54001">
    <property type="entry name" value="Cysteine proteinases"/>
    <property type="match status" value="1"/>
</dbReference>
<dbReference type="GO" id="GO:0004197">
    <property type="term" value="F:cysteine-type endopeptidase activity"/>
    <property type="evidence" value="ECO:0007669"/>
    <property type="project" value="InterPro"/>
</dbReference>
<keyword evidence="1" id="KW-0645">Protease</keyword>
<evidence type="ECO:0000313" key="6">
    <source>
        <dbReference type="EMBL" id="OEF93782.1"/>
    </source>
</evidence>
<keyword evidence="2" id="KW-0378">Hydrolase</keyword>
<proteinExistence type="predicted"/>
<evidence type="ECO:0000256" key="2">
    <source>
        <dbReference type="ARBA" id="ARBA00022801"/>
    </source>
</evidence>
<reference evidence="6 7" key="1">
    <citation type="journal article" date="2012" name="Science">
        <title>Ecological populations of bacteria act as socially cohesive units of antibiotic production and resistance.</title>
        <authorList>
            <person name="Cordero O.X."/>
            <person name="Wildschutte H."/>
            <person name="Kirkup B."/>
            <person name="Proehl S."/>
            <person name="Ngo L."/>
            <person name="Hussain F."/>
            <person name="Le Roux F."/>
            <person name="Mincer T."/>
            <person name="Polz M.F."/>
        </authorList>
    </citation>
    <scope>NUCLEOTIDE SEQUENCE [LARGE SCALE GENOMIC DNA]</scope>
    <source>
        <strain evidence="6 7">12E03</strain>
    </source>
</reference>
<dbReference type="InterPro" id="IPR038765">
    <property type="entry name" value="Papain-like_cys_pep_sf"/>
</dbReference>
<dbReference type="RefSeq" id="WP_019824390.1">
    <property type="nucleotide sequence ID" value="NZ_AJZD02000108.1"/>
</dbReference>
<evidence type="ECO:0000256" key="3">
    <source>
        <dbReference type="ARBA" id="ARBA00022807"/>
    </source>
</evidence>
<comment type="caution">
    <text evidence="6">The sequence shown here is derived from an EMBL/GenBank/DDBJ whole genome shotgun (WGS) entry which is preliminary data.</text>
</comment>
<accession>A0A1E5FTI7</accession>
<dbReference type="GO" id="GO:0006508">
    <property type="term" value="P:proteolysis"/>
    <property type="evidence" value="ECO:0007669"/>
    <property type="project" value="UniProtKB-KW"/>
</dbReference>
<dbReference type="Pfam" id="PF03543">
    <property type="entry name" value="Peptidase_C58"/>
    <property type="match status" value="1"/>
</dbReference>
<keyword evidence="3" id="KW-0788">Thiol protease</keyword>
<dbReference type="OrthoDB" id="9798884at2"/>
<evidence type="ECO:0000256" key="4">
    <source>
        <dbReference type="SAM" id="MobiDB-lite"/>
    </source>
</evidence>
<feature type="domain" description="Peptidase C58 YopT-type" evidence="5">
    <location>
        <begin position="441"/>
        <end position="487"/>
    </location>
</feature>
<evidence type="ECO:0000313" key="7">
    <source>
        <dbReference type="Proteomes" id="UP000094802"/>
    </source>
</evidence>
<gene>
    <name evidence="6" type="ORF">A142_19760</name>
</gene>
<dbReference type="Gene3D" id="3.90.70.20">
    <property type="match status" value="1"/>
</dbReference>
<dbReference type="AlphaFoldDB" id="A0A1E5FTI7"/>
<sequence length="508" mass="57209">MRPQRNYSSIEHIKRSLGQVKDENKEVRVKNGTAYVKEKKAFFSFPVSRVRHTKNCKKLLICTLKQRHNIKEESAKILLETILAGRDTITVKDINNLDEYIKTSSMTGLFESQKNQLKNERIELNSWGTVDLVTSEFKKKSFMALMLAKYPLTQSNFSVQVSESIGDKKLWTKEDKTRIEHSISRFVNMSKLDSDRNNQLKTELKGLSYARDSSLNKANERQKSALVNFFTKIGLTDSSQVPTLKSLQEAKQRRKEKHPPNSAQSKSTKKHAPKVHSNDAATPKKTNFTKALNKLVGLAEQEKRETQPAKLEELQALFITGVHSASGASMLKKSHGATSVTAWTQDGLLKNKTLNKDGLCYGLAAKWGKDTANNTHFFESMRSIEGFEEASALFDGQFGGEKEIIERFNLVGIETDGIEKQRLGFGQGNLQLHILRQNLAESGQRSGHAVATYSSVELGKEKYAFYDPNIGEVTFSSQEQLEGFTRDAINILYDDLPAQFTINCNVPK</sequence>
<protein>
    <recommendedName>
        <fullName evidence="5">Peptidase C58 YopT-type domain-containing protein</fullName>
    </recommendedName>
</protein>
<dbReference type="InterPro" id="IPR006473">
    <property type="entry name" value="Peptidase_C58_Yopt"/>
</dbReference>
<feature type="region of interest" description="Disordered" evidence="4">
    <location>
        <begin position="248"/>
        <end position="285"/>
    </location>
</feature>
<organism evidence="6 7">
    <name type="scientific">Vibrio splendidus 12E03</name>
    <dbReference type="NCBI Taxonomy" id="1191305"/>
    <lineage>
        <taxon>Bacteria</taxon>
        <taxon>Pseudomonadati</taxon>
        <taxon>Pseudomonadota</taxon>
        <taxon>Gammaproteobacteria</taxon>
        <taxon>Vibrionales</taxon>
        <taxon>Vibrionaceae</taxon>
        <taxon>Vibrio</taxon>
    </lineage>
</organism>
<name>A0A1E5FTI7_VIBSP</name>
<evidence type="ECO:0000256" key="1">
    <source>
        <dbReference type="ARBA" id="ARBA00022670"/>
    </source>
</evidence>
<evidence type="ECO:0000259" key="5">
    <source>
        <dbReference type="Pfam" id="PF03543"/>
    </source>
</evidence>